<protein>
    <submittedName>
        <fullName evidence="3">Acetyl-CoA carboxylase subunit beta</fullName>
        <ecNumber evidence="3">6.4.1.4</ecNumber>
    </submittedName>
</protein>
<feature type="domain" description="CoA carboxyltransferase C-terminal" evidence="2">
    <location>
        <begin position="282"/>
        <end position="513"/>
    </location>
</feature>
<dbReference type="InterPro" id="IPR034733">
    <property type="entry name" value="AcCoA_carboxyl_beta"/>
</dbReference>
<dbReference type="STRING" id="1409788.NC99_02210"/>
<dbReference type="FunFam" id="3.90.226.10:FF:000004">
    <property type="entry name" value="Methylcrotonoyl-CoA carboxylase beta chain"/>
    <property type="match status" value="1"/>
</dbReference>
<dbReference type="SUPFAM" id="SSF52096">
    <property type="entry name" value="ClpP/crotonase"/>
    <property type="match status" value="2"/>
</dbReference>
<keyword evidence="4" id="KW-1185">Reference proteome</keyword>
<dbReference type="GO" id="GO:0006552">
    <property type="term" value="P:L-leucine catabolic process"/>
    <property type="evidence" value="ECO:0007669"/>
    <property type="project" value="TreeGrafter"/>
</dbReference>
<evidence type="ECO:0000259" key="2">
    <source>
        <dbReference type="PROSITE" id="PS50989"/>
    </source>
</evidence>
<dbReference type="PATRIC" id="fig|1409788.3.peg.228"/>
<dbReference type="InterPro" id="IPR045190">
    <property type="entry name" value="MCCB/AccD1-like"/>
</dbReference>
<reference evidence="4" key="1">
    <citation type="submission" date="2015-07" db="EMBL/GenBank/DDBJ databases">
        <title>Genome sequencing of Sunxiuqinia dokdonensis strain SK.</title>
        <authorList>
            <person name="Ahn S."/>
            <person name="Kim B.-C."/>
        </authorList>
    </citation>
    <scope>NUCLEOTIDE SEQUENCE [LARGE SCALE GENOMIC DNA]</scope>
    <source>
        <strain evidence="4">SK</strain>
    </source>
</reference>
<dbReference type="EC" id="6.4.1.4" evidence="3"/>
<gene>
    <name evidence="3" type="ORF">NC99_02210</name>
</gene>
<dbReference type="RefSeq" id="WP_053178934.1">
    <property type="nucleotide sequence ID" value="NZ_LGIA01000012.1"/>
</dbReference>
<dbReference type="GO" id="GO:1905202">
    <property type="term" value="C:methylcrotonoyl-CoA carboxylase complex"/>
    <property type="evidence" value="ECO:0007669"/>
    <property type="project" value="TreeGrafter"/>
</dbReference>
<organism evidence="3 4">
    <name type="scientific">Sunxiuqinia dokdonensis</name>
    <dbReference type="NCBI Taxonomy" id="1409788"/>
    <lineage>
        <taxon>Bacteria</taxon>
        <taxon>Pseudomonadati</taxon>
        <taxon>Bacteroidota</taxon>
        <taxon>Bacteroidia</taxon>
        <taxon>Marinilabiliales</taxon>
        <taxon>Prolixibacteraceae</taxon>
        <taxon>Sunxiuqinia</taxon>
    </lineage>
</organism>
<dbReference type="AlphaFoldDB" id="A0A0L8VFJ9"/>
<dbReference type="Proteomes" id="UP000036958">
    <property type="component" value="Unassembled WGS sequence"/>
</dbReference>
<evidence type="ECO:0000313" key="3">
    <source>
        <dbReference type="EMBL" id="KOH46962.1"/>
    </source>
</evidence>
<sequence>MDKAQQNKLRYGVASEARNIADYESVVSEFRARLKRVSSHGPQKAIAKHRERGKLLARERIDLLIDPQTPFLELSAFAAFDQYDNAFPSAGIVTGIGLVKRRECLVVANDATVKGGTYIRETIKKHVRAQEIALKNHLPCIYLVDSGGIFLPEQAHVFPDRFDFGRVFYNQARLSAASIPQLAVVMGSCTAGGAYVPAMCDETIIVEGQGTIFIGGPPLVKAATGEEVTAEELGGAMVHTSVSGVADHLAKDDTHAIEICREIVDTLPMATKRGIELKDAVEPEHSSSEIYRYLSTDLKKPIDVRAIMAHLVDSSNFQEFKANYGMTLVTGFAHIKGIPVGILGNQSFLTAESARKGAHFIELCNQRQVPLLFLQNITGFVVGKKYEHEGIARDGAKLIHAVANSVVPKITLVIGGSFGAGNYAMAGRAYEPDFLFMWPHSRIAVMGGEQASGVLQTIGQNGGSNSLVDQFEHESSAYYSSSRLWDDAIIDPADTRDILALAFTVTLNQSIQKPHYGVFRM</sequence>
<dbReference type="PANTHER" id="PTHR22855">
    <property type="entry name" value="ACETYL, PROPIONYL, PYRUVATE, AND GLUTACONYL CARBOXYLASE-RELATED"/>
    <property type="match status" value="1"/>
</dbReference>
<dbReference type="EMBL" id="LGIA01000012">
    <property type="protein sequence ID" value="KOH46962.1"/>
    <property type="molecule type" value="Genomic_DNA"/>
</dbReference>
<dbReference type="PROSITE" id="PS50980">
    <property type="entry name" value="COA_CT_NTER"/>
    <property type="match status" value="1"/>
</dbReference>
<name>A0A0L8VFJ9_9BACT</name>
<evidence type="ECO:0000259" key="1">
    <source>
        <dbReference type="PROSITE" id="PS50980"/>
    </source>
</evidence>
<comment type="caution">
    <text evidence="3">The sequence shown here is derived from an EMBL/GenBank/DDBJ whole genome shotgun (WGS) entry which is preliminary data.</text>
</comment>
<keyword evidence="3" id="KW-0436">Ligase</keyword>
<dbReference type="OrthoDB" id="9803706at2"/>
<dbReference type="InterPro" id="IPR011762">
    <property type="entry name" value="COA_CT_N"/>
</dbReference>
<dbReference type="Gene3D" id="3.90.226.10">
    <property type="entry name" value="2-enoyl-CoA Hydratase, Chain A, domain 1"/>
    <property type="match status" value="2"/>
</dbReference>
<dbReference type="InterPro" id="IPR011763">
    <property type="entry name" value="COA_CT_C"/>
</dbReference>
<dbReference type="PROSITE" id="PS50989">
    <property type="entry name" value="COA_CT_CTER"/>
    <property type="match status" value="1"/>
</dbReference>
<evidence type="ECO:0000313" key="4">
    <source>
        <dbReference type="Proteomes" id="UP000036958"/>
    </source>
</evidence>
<accession>A0A0L8VFJ9</accession>
<proteinExistence type="predicted"/>
<dbReference type="FunFam" id="3.90.226.10:FF:000046">
    <property type="entry name" value="Geranyl-CoA carboxylase beta subunit"/>
    <property type="match status" value="1"/>
</dbReference>
<dbReference type="Pfam" id="PF01039">
    <property type="entry name" value="Carboxyl_trans"/>
    <property type="match status" value="1"/>
</dbReference>
<dbReference type="InterPro" id="IPR029045">
    <property type="entry name" value="ClpP/crotonase-like_dom_sf"/>
</dbReference>
<feature type="domain" description="CoA carboxyltransferase N-terminal" evidence="1">
    <location>
        <begin position="20"/>
        <end position="279"/>
    </location>
</feature>
<dbReference type="PANTHER" id="PTHR22855:SF13">
    <property type="entry name" value="METHYLCROTONOYL-COA CARBOXYLASE BETA CHAIN, MITOCHONDRIAL"/>
    <property type="match status" value="1"/>
</dbReference>
<dbReference type="GO" id="GO:0004485">
    <property type="term" value="F:methylcrotonoyl-CoA carboxylase activity"/>
    <property type="evidence" value="ECO:0007669"/>
    <property type="project" value="UniProtKB-EC"/>
</dbReference>